<gene>
    <name evidence="1" type="ORF">NDU88_007741</name>
</gene>
<keyword evidence="2" id="KW-1185">Reference proteome</keyword>
<dbReference type="Proteomes" id="UP001066276">
    <property type="component" value="Chromosome 5"/>
</dbReference>
<protein>
    <submittedName>
        <fullName evidence="1">Uncharacterized protein</fullName>
    </submittedName>
</protein>
<reference evidence="1" key="1">
    <citation type="journal article" date="2022" name="bioRxiv">
        <title>Sequencing and chromosome-scale assembly of the giantPleurodeles waltlgenome.</title>
        <authorList>
            <person name="Brown T."/>
            <person name="Elewa A."/>
            <person name="Iarovenko S."/>
            <person name="Subramanian E."/>
            <person name="Araus A.J."/>
            <person name="Petzold A."/>
            <person name="Susuki M."/>
            <person name="Suzuki K.-i.T."/>
            <person name="Hayashi T."/>
            <person name="Toyoda A."/>
            <person name="Oliveira C."/>
            <person name="Osipova E."/>
            <person name="Leigh N.D."/>
            <person name="Simon A."/>
            <person name="Yun M.H."/>
        </authorList>
    </citation>
    <scope>NUCLEOTIDE SEQUENCE</scope>
    <source>
        <strain evidence="1">20211129_DDA</strain>
        <tissue evidence="1">Liver</tissue>
    </source>
</reference>
<evidence type="ECO:0000313" key="2">
    <source>
        <dbReference type="Proteomes" id="UP001066276"/>
    </source>
</evidence>
<evidence type="ECO:0000313" key="1">
    <source>
        <dbReference type="EMBL" id="KAJ1155004.1"/>
    </source>
</evidence>
<dbReference type="EMBL" id="JANPWB010000009">
    <property type="protein sequence ID" value="KAJ1155004.1"/>
    <property type="molecule type" value="Genomic_DNA"/>
</dbReference>
<dbReference type="AlphaFoldDB" id="A0AAV7RRT6"/>
<sequence>MDWEAKKSVVRGVCLKTKYGVHQQLERDIQILKRDLGDIKKDIPSMPERLEEWYNARRSLLDNYCRLEKHLYSSYPQRLHVESDTTGAMLARLVKQEDFHSPIPMMTDVSGQLVYTE</sequence>
<accession>A0AAV7RRT6</accession>
<proteinExistence type="predicted"/>
<organism evidence="1 2">
    <name type="scientific">Pleurodeles waltl</name>
    <name type="common">Iberian ribbed newt</name>
    <dbReference type="NCBI Taxonomy" id="8319"/>
    <lineage>
        <taxon>Eukaryota</taxon>
        <taxon>Metazoa</taxon>
        <taxon>Chordata</taxon>
        <taxon>Craniata</taxon>
        <taxon>Vertebrata</taxon>
        <taxon>Euteleostomi</taxon>
        <taxon>Amphibia</taxon>
        <taxon>Batrachia</taxon>
        <taxon>Caudata</taxon>
        <taxon>Salamandroidea</taxon>
        <taxon>Salamandridae</taxon>
        <taxon>Pleurodelinae</taxon>
        <taxon>Pleurodeles</taxon>
    </lineage>
</organism>
<comment type="caution">
    <text evidence="1">The sequence shown here is derived from an EMBL/GenBank/DDBJ whole genome shotgun (WGS) entry which is preliminary data.</text>
</comment>
<name>A0AAV7RRT6_PLEWA</name>